<protein>
    <recommendedName>
        <fullName evidence="8">xylan 1,4-beta-xylosidase</fullName>
        <ecNumber evidence="8">3.2.1.37</ecNumber>
    </recommendedName>
</protein>
<keyword evidence="5 10" id="KW-0378">Hydrolase</keyword>
<evidence type="ECO:0000313" key="10">
    <source>
        <dbReference type="EMBL" id="TFL02574.1"/>
    </source>
</evidence>
<dbReference type="PANTHER" id="PTHR42721">
    <property type="entry name" value="SUGAR HYDROLASE-RELATED"/>
    <property type="match status" value="1"/>
</dbReference>
<keyword evidence="3" id="KW-0858">Xylan degradation</keyword>
<dbReference type="InterPro" id="IPR036881">
    <property type="entry name" value="Glyco_hydro_3_C_sf"/>
</dbReference>
<dbReference type="InterPro" id="IPR044993">
    <property type="entry name" value="BXL"/>
</dbReference>
<dbReference type="Gene3D" id="3.20.20.300">
    <property type="entry name" value="Glycoside hydrolase, family 3, N-terminal domain"/>
    <property type="match status" value="2"/>
</dbReference>
<dbReference type="Gene3D" id="3.40.50.1700">
    <property type="entry name" value="Glycoside hydrolase family 3 C-terminal domain"/>
    <property type="match status" value="1"/>
</dbReference>
<dbReference type="GO" id="GO:0046556">
    <property type="term" value="F:alpha-L-arabinofuranosidase activity"/>
    <property type="evidence" value="ECO:0007669"/>
    <property type="project" value="TreeGrafter"/>
</dbReference>
<dbReference type="Pfam" id="PF00933">
    <property type="entry name" value="Glyco_hydro_3"/>
    <property type="match status" value="1"/>
</dbReference>
<reference evidence="10 11" key="1">
    <citation type="journal article" date="2019" name="Nat. Ecol. Evol.">
        <title>Megaphylogeny resolves global patterns of mushroom evolution.</title>
        <authorList>
            <person name="Varga T."/>
            <person name="Krizsan K."/>
            <person name="Foldi C."/>
            <person name="Dima B."/>
            <person name="Sanchez-Garcia M."/>
            <person name="Sanchez-Ramirez S."/>
            <person name="Szollosi G.J."/>
            <person name="Szarkandi J.G."/>
            <person name="Papp V."/>
            <person name="Albert L."/>
            <person name="Andreopoulos W."/>
            <person name="Angelini C."/>
            <person name="Antonin V."/>
            <person name="Barry K.W."/>
            <person name="Bougher N.L."/>
            <person name="Buchanan P."/>
            <person name="Buyck B."/>
            <person name="Bense V."/>
            <person name="Catcheside P."/>
            <person name="Chovatia M."/>
            <person name="Cooper J."/>
            <person name="Damon W."/>
            <person name="Desjardin D."/>
            <person name="Finy P."/>
            <person name="Geml J."/>
            <person name="Haridas S."/>
            <person name="Hughes K."/>
            <person name="Justo A."/>
            <person name="Karasinski D."/>
            <person name="Kautmanova I."/>
            <person name="Kiss B."/>
            <person name="Kocsube S."/>
            <person name="Kotiranta H."/>
            <person name="LaButti K.M."/>
            <person name="Lechner B.E."/>
            <person name="Liimatainen K."/>
            <person name="Lipzen A."/>
            <person name="Lukacs Z."/>
            <person name="Mihaltcheva S."/>
            <person name="Morgado L.N."/>
            <person name="Niskanen T."/>
            <person name="Noordeloos M.E."/>
            <person name="Ohm R.A."/>
            <person name="Ortiz-Santana B."/>
            <person name="Ovrebo C."/>
            <person name="Racz N."/>
            <person name="Riley R."/>
            <person name="Savchenko A."/>
            <person name="Shiryaev A."/>
            <person name="Soop K."/>
            <person name="Spirin V."/>
            <person name="Szebenyi C."/>
            <person name="Tomsovsky M."/>
            <person name="Tulloss R.E."/>
            <person name="Uehling J."/>
            <person name="Grigoriev I.V."/>
            <person name="Vagvolgyi C."/>
            <person name="Papp T."/>
            <person name="Martin F.M."/>
            <person name="Miettinen O."/>
            <person name="Hibbett D.S."/>
            <person name="Nagy L.G."/>
        </authorList>
    </citation>
    <scope>NUCLEOTIDE SEQUENCE [LARGE SCALE GENOMIC DNA]</scope>
    <source>
        <strain evidence="10 11">CBS 309.79</strain>
    </source>
</reference>
<dbReference type="UniPathway" id="UPA00114"/>
<evidence type="ECO:0000313" key="11">
    <source>
        <dbReference type="Proteomes" id="UP000305067"/>
    </source>
</evidence>
<dbReference type="STRING" id="1884261.A0A5C3QW58"/>
<comment type="pathway">
    <text evidence="1">Glycan degradation; xylan degradation.</text>
</comment>
<evidence type="ECO:0000256" key="5">
    <source>
        <dbReference type="ARBA" id="ARBA00022801"/>
    </source>
</evidence>
<evidence type="ECO:0000256" key="1">
    <source>
        <dbReference type="ARBA" id="ARBA00004851"/>
    </source>
</evidence>
<dbReference type="Pfam" id="PF01915">
    <property type="entry name" value="Glyco_hydro_3_C"/>
    <property type="match status" value="1"/>
</dbReference>
<dbReference type="Proteomes" id="UP000305067">
    <property type="component" value="Unassembled WGS sequence"/>
</dbReference>
<comment type="catalytic activity">
    <reaction evidence="7">
        <text>Hydrolysis of (1-&gt;4)-beta-D-xylans, to remove successive D-xylose residues from the non-reducing termini.</text>
        <dbReference type="EC" id="3.2.1.37"/>
    </reaction>
</comment>
<dbReference type="AlphaFoldDB" id="A0A5C3QW58"/>
<keyword evidence="11" id="KW-1185">Reference proteome</keyword>
<gene>
    <name evidence="10" type="ORF">BDV98DRAFT_582157</name>
</gene>
<sequence>MKLTQSVLLALGNPKLLSAGSYPDCINGPLATNLVCEPTASTAGRAKAVVDKFTVSEMITNTGNTSPGVARLGLPKYEWWNEALHGVAEGHGVKFQPAGQSFSSATSFPVPLNLGAAFNDSLARQVASITSTEARAFNNFGFAGLVYWTPNINPFKDPCWVAASKSTAKIPWSSRATSCRYQAVNGVPACANSYLIQDILRDHWGFNRPDNWIVSDCGALRDIYTRHKYYHRAPAAAAAMSVGVNINCGGVYQANLTSAVNDGLVNETQLRQALYGQYASLINLLRPPRSPTIPLPHLVLRKHPLRPIPRSHRLIPIPRPPQNSNRTLPLNPSVKKIALIGPYANATTQMQGNYFGIAPFLISPLQGPRDAGYDVTFVPGTNISGTSTEGFEAALAAARQADVVIYAGGIDLSIEAEARDRTTLTWPGNQLDLIKFLADAGKPFVLVQFGGGQVDDSWLKSSSKVNALLWAGYPGQSGGHALTSTLKGLTSPAGRLPITQYPAPYVDEVTMFDMSLRPKASSRSPGRTYRWYNGTPVYEFGWGMHYTTFDVQWGGRRVGRCDIQELVKRSEEAPHADLALLDTFRVSVQNTGRVTSDYVVLLFSNSDAGPKPAPLKELVSYNRVLGLRPGERKMASLGVTLGTVARVDGNGDRFLYPGTYHFWIDADKRIARKIVLTGKMEQIGLNWPRP</sequence>
<organism evidence="10 11">
    <name type="scientific">Pterulicium gracile</name>
    <dbReference type="NCBI Taxonomy" id="1884261"/>
    <lineage>
        <taxon>Eukaryota</taxon>
        <taxon>Fungi</taxon>
        <taxon>Dikarya</taxon>
        <taxon>Basidiomycota</taxon>
        <taxon>Agaricomycotina</taxon>
        <taxon>Agaricomycetes</taxon>
        <taxon>Agaricomycetidae</taxon>
        <taxon>Agaricales</taxon>
        <taxon>Pleurotineae</taxon>
        <taxon>Pterulaceae</taxon>
        <taxon>Pterulicium</taxon>
    </lineage>
</organism>
<evidence type="ECO:0000256" key="3">
    <source>
        <dbReference type="ARBA" id="ARBA00022651"/>
    </source>
</evidence>
<dbReference type="InterPro" id="IPR017853">
    <property type="entry name" value="GH"/>
</dbReference>
<dbReference type="InterPro" id="IPR002772">
    <property type="entry name" value="Glyco_hydro_3_C"/>
</dbReference>
<keyword evidence="3" id="KW-0119">Carbohydrate metabolism</keyword>
<dbReference type="InterPro" id="IPR013783">
    <property type="entry name" value="Ig-like_fold"/>
</dbReference>
<dbReference type="Pfam" id="PF14310">
    <property type="entry name" value="Fn3-like"/>
    <property type="match status" value="1"/>
</dbReference>
<evidence type="ECO:0000259" key="9">
    <source>
        <dbReference type="SMART" id="SM01217"/>
    </source>
</evidence>
<dbReference type="InterPro" id="IPR001764">
    <property type="entry name" value="Glyco_hydro_3_N"/>
</dbReference>
<dbReference type="SUPFAM" id="SSF52279">
    <property type="entry name" value="Beta-D-glucan exohydrolase, C-terminal domain"/>
    <property type="match status" value="1"/>
</dbReference>
<evidence type="ECO:0000256" key="2">
    <source>
        <dbReference type="ARBA" id="ARBA00005336"/>
    </source>
</evidence>
<dbReference type="EMBL" id="ML178822">
    <property type="protein sequence ID" value="TFL02574.1"/>
    <property type="molecule type" value="Genomic_DNA"/>
</dbReference>
<evidence type="ECO:0000256" key="4">
    <source>
        <dbReference type="ARBA" id="ARBA00022729"/>
    </source>
</evidence>
<evidence type="ECO:0000256" key="6">
    <source>
        <dbReference type="ARBA" id="ARBA00023295"/>
    </source>
</evidence>
<dbReference type="Gene3D" id="2.60.40.10">
    <property type="entry name" value="Immunoglobulins"/>
    <property type="match status" value="1"/>
</dbReference>
<dbReference type="InterPro" id="IPR026891">
    <property type="entry name" value="Fn3-like"/>
</dbReference>
<dbReference type="OrthoDB" id="47059at2759"/>
<dbReference type="SUPFAM" id="SSF51445">
    <property type="entry name" value="(Trans)glycosidases"/>
    <property type="match status" value="1"/>
</dbReference>
<dbReference type="InterPro" id="IPR036962">
    <property type="entry name" value="Glyco_hydro_3_N_sf"/>
</dbReference>
<dbReference type="EC" id="3.2.1.37" evidence="8"/>
<keyword evidence="3" id="KW-0624">Polysaccharide degradation</keyword>
<evidence type="ECO:0000256" key="7">
    <source>
        <dbReference type="ARBA" id="ARBA00024574"/>
    </source>
</evidence>
<dbReference type="SMART" id="SM01217">
    <property type="entry name" value="Fn3_like"/>
    <property type="match status" value="1"/>
</dbReference>
<feature type="domain" description="Fibronectin type III-like" evidence="9">
    <location>
        <begin position="598"/>
        <end position="668"/>
    </location>
</feature>
<proteinExistence type="inferred from homology"/>
<name>A0A5C3QW58_9AGAR</name>
<comment type="similarity">
    <text evidence="2">Belongs to the glycosyl hydrolase 3 family.</text>
</comment>
<accession>A0A5C3QW58</accession>
<dbReference type="GO" id="GO:0009044">
    <property type="term" value="F:xylan 1,4-beta-xylosidase activity"/>
    <property type="evidence" value="ECO:0007669"/>
    <property type="project" value="UniProtKB-EC"/>
</dbReference>
<dbReference type="GO" id="GO:0045493">
    <property type="term" value="P:xylan catabolic process"/>
    <property type="evidence" value="ECO:0007669"/>
    <property type="project" value="UniProtKB-UniPathway"/>
</dbReference>
<keyword evidence="6" id="KW-0326">Glycosidase</keyword>
<keyword evidence="4" id="KW-0732">Signal</keyword>
<evidence type="ECO:0000256" key="8">
    <source>
        <dbReference type="ARBA" id="ARBA00026107"/>
    </source>
</evidence>
<dbReference type="GO" id="GO:0031222">
    <property type="term" value="P:arabinan catabolic process"/>
    <property type="evidence" value="ECO:0007669"/>
    <property type="project" value="TreeGrafter"/>
</dbReference>
<dbReference type="PANTHER" id="PTHR42721:SF3">
    <property type="entry name" value="BETA-D-XYLOSIDASE 5-RELATED"/>
    <property type="match status" value="1"/>
</dbReference>